<organism evidence="1 2">
    <name type="scientific">Inconstantimicrobium porci</name>
    <dbReference type="NCBI Taxonomy" id="2652291"/>
    <lineage>
        <taxon>Bacteria</taxon>
        <taxon>Bacillati</taxon>
        <taxon>Bacillota</taxon>
        <taxon>Clostridia</taxon>
        <taxon>Eubacteriales</taxon>
        <taxon>Clostridiaceae</taxon>
        <taxon>Inconstantimicrobium</taxon>
    </lineage>
</organism>
<dbReference type="AlphaFoldDB" id="A0A7X2T234"/>
<proteinExistence type="predicted"/>
<dbReference type="EMBL" id="VULX01000011">
    <property type="protein sequence ID" value="MSR91533.1"/>
    <property type="molecule type" value="Genomic_DNA"/>
</dbReference>
<sequence length="487" mass="56386">MNYSTKTKIMKLIDTINSATNLLKSMVDYNEGISACIDAYDMIQHKLSEYNENLEVINQIEEQKKAYKSFTIKSMRTNKKYIKQCILKNNNIKNTIEKDVICKIKLVFMPYKAAMWDSLASIYEAAKKDENCDTKVVPIPYYKYDIGEQQYVYEGDKLPDGVDIVDYNEYSLEEENPDAIFIHNIYDNSNILTQVKEDYFTWNLKKYTDNLIYVPYCLSSPVEVKDITKRVQFSSKSIQFVDKVVLDSEILEKDALNAGIPKDKFLTLGSPKFDDLYNKMKGDIKIPNEWQSILKDKKIILLNTGCLFFNNCVDPFSKLRLVFDIPRYLDNIAVIWRPHPLTREGINRTTPQYLDIYDDLCTKIKEKNPLYKNIILDQTADYEISTSISDMLITEARSSLLITYLLTDKPIMTLGDYTDEWLLPDGLLYDIDDCNMPWFEIAKKLSAGDDLIDKKRSQALGKIYKNIDGTSGQKIFAKINSEIINNL</sequence>
<evidence type="ECO:0000313" key="1">
    <source>
        <dbReference type="EMBL" id="MSR91533.1"/>
    </source>
</evidence>
<dbReference type="Proteomes" id="UP000460287">
    <property type="component" value="Unassembled WGS sequence"/>
</dbReference>
<keyword evidence="2" id="KW-1185">Reference proteome</keyword>
<name>A0A7X2T234_9CLOT</name>
<accession>A0A7X2T234</accession>
<protein>
    <recommendedName>
        <fullName evidence="3">CDP-Glycerol:Poly(Glycerophosphate) glycerophosphotransferase</fullName>
    </recommendedName>
</protein>
<gene>
    <name evidence="1" type="ORF">FYJ33_08950</name>
</gene>
<dbReference type="RefSeq" id="WP_154531421.1">
    <property type="nucleotide sequence ID" value="NZ_VULX01000011.1"/>
</dbReference>
<dbReference type="SUPFAM" id="SSF53756">
    <property type="entry name" value="UDP-Glycosyltransferase/glycogen phosphorylase"/>
    <property type="match status" value="1"/>
</dbReference>
<comment type="caution">
    <text evidence="1">The sequence shown here is derived from an EMBL/GenBank/DDBJ whole genome shotgun (WGS) entry which is preliminary data.</text>
</comment>
<evidence type="ECO:0008006" key="3">
    <source>
        <dbReference type="Google" id="ProtNLM"/>
    </source>
</evidence>
<evidence type="ECO:0000313" key="2">
    <source>
        <dbReference type="Proteomes" id="UP000460287"/>
    </source>
</evidence>
<reference evidence="1 2" key="1">
    <citation type="submission" date="2019-08" db="EMBL/GenBank/DDBJ databases">
        <title>In-depth cultivation of the pig gut microbiome towards novel bacterial diversity and tailored functional studies.</title>
        <authorList>
            <person name="Wylensek D."/>
            <person name="Hitch T.C.A."/>
            <person name="Clavel T."/>
        </authorList>
    </citation>
    <scope>NUCLEOTIDE SEQUENCE [LARGE SCALE GENOMIC DNA]</scope>
    <source>
        <strain evidence="1 2">WCA-383-APC-5B</strain>
    </source>
</reference>